<reference evidence="2" key="1">
    <citation type="journal article" date="2020" name="Stud. Mycol.">
        <title>101 Dothideomycetes genomes: a test case for predicting lifestyles and emergence of pathogens.</title>
        <authorList>
            <person name="Haridas S."/>
            <person name="Albert R."/>
            <person name="Binder M."/>
            <person name="Bloem J."/>
            <person name="Labutti K."/>
            <person name="Salamov A."/>
            <person name="Andreopoulos B."/>
            <person name="Baker S."/>
            <person name="Barry K."/>
            <person name="Bills G."/>
            <person name="Bluhm B."/>
            <person name="Cannon C."/>
            <person name="Castanera R."/>
            <person name="Culley D."/>
            <person name="Daum C."/>
            <person name="Ezra D."/>
            <person name="Gonzalez J."/>
            <person name="Henrissat B."/>
            <person name="Kuo A."/>
            <person name="Liang C."/>
            <person name="Lipzen A."/>
            <person name="Lutzoni F."/>
            <person name="Magnuson J."/>
            <person name="Mondo S."/>
            <person name="Nolan M."/>
            <person name="Ohm R."/>
            <person name="Pangilinan J."/>
            <person name="Park H.-J."/>
            <person name="Ramirez L."/>
            <person name="Alfaro M."/>
            <person name="Sun H."/>
            <person name="Tritt A."/>
            <person name="Yoshinaga Y."/>
            <person name="Zwiers L.-H."/>
            <person name="Turgeon B."/>
            <person name="Goodwin S."/>
            <person name="Spatafora J."/>
            <person name="Crous P."/>
            <person name="Grigoriev I."/>
        </authorList>
    </citation>
    <scope>NUCLEOTIDE SEQUENCE</scope>
    <source>
        <strain evidence="2">CBS 260.36</strain>
    </source>
</reference>
<dbReference type="InterPro" id="IPR015424">
    <property type="entry name" value="PyrdxlP-dep_Trfase"/>
</dbReference>
<keyword evidence="3" id="KW-1185">Reference proteome</keyword>
<dbReference type="Gene3D" id="3.90.1150.10">
    <property type="entry name" value="Aspartate Aminotransferase, domain 1"/>
    <property type="match status" value="1"/>
</dbReference>
<dbReference type="SUPFAM" id="SSF53383">
    <property type="entry name" value="PLP-dependent transferases"/>
    <property type="match status" value="1"/>
</dbReference>
<sequence length="452" mass="49749">MAVPLDVTAVRKHFPALDREQVYFDNAGGSQVLQEVVDSVSTYLATTNVQLGASYPIGQQSTKLYEHGFQSAAEYINATRDSIVLGSSTTQLYRNLSLALFDHITPGSEIILSTIDHEANLASWVQLASFRGATIKWWHPSFSPSNTTNPHLTPDSLRPLLSDKTKIVACTHTSNILGTITPVRAIADLVHTQPHALLCVDAVAYAPHREVDVQSFGVDFYAFSWYKIYGPHISMLYASKRGREAMLSLGHFFKRGRDLETLLGLAGASYELVNGVPAVVQYIQSLAGTAAPTTMVGAAAEGLKKLVVGQEEEDKDFPTFRARVGAAWTRVADHEQALQAKVLGYLTEQEPKHGRKITVWGETRADAALRVPVISFTVEGWKSRDLVLKVQERTGGRFGFRWGAFYSNRLVEDVLGMKDVDDGVVRVSLVHYNTLEEVGEFVDALDAVLREA</sequence>
<dbReference type="InterPro" id="IPR015422">
    <property type="entry name" value="PyrdxlP-dep_Trfase_small"/>
</dbReference>
<protein>
    <submittedName>
        <fullName evidence="2">PLP-dependent transferase</fullName>
    </submittedName>
</protein>
<comment type="caution">
    <text evidence="2">The sequence shown here is derived from an EMBL/GenBank/DDBJ whole genome shotgun (WGS) entry which is preliminary data.</text>
</comment>
<keyword evidence="2" id="KW-0808">Transferase</keyword>
<evidence type="ECO:0000259" key="1">
    <source>
        <dbReference type="Pfam" id="PF00266"/>
    </source>
</evidence>
<dbReference type="Gene3D" id="3.40.640.10">
    <property type="entry name" value="Type I PLP-dependent aspartate aminotransferase-like (Major domain)"/>
    <property type="match status" value="1"/>
</dbReference>
<dbReference type="OrthoDB" id="420046at2759"/>
<dbReference type="Proteomes" id="UP000799439">
    <property type="component" value="Unassembled WGS sequence"/>
</dbReference>
<dbReference type="Pfam" id="PF00266">
    <property type="entry name" value="Aminotran_5"/>
    <property type="match status" value="1"/>
</dbReference>
<dbReference type="PANTHER" id="PTHR43586">
    <property type="entry name" value="CYSTEINE DESULFURASE"/>
    <property type="match status" value="1"/>
</dbReference>
<dbReference type="InterPro" id="IPR000192">
    <property type="entry name" value="Aminotrans_V_dom"/>
</dbReference>
<dbReference type="EMBL" id="ML996081">
    <property type="protein sequence ID" value="KAF2157155.1"/>
    <property type="molecule type" value="Genomic_DNA"/>
</dbReference>
<gene>
    <name evidence="2" type="ORF">K461DRAFT_317300</name>
</gene>
<evidence type="ECO:0000313" key="2">
    <source>
        <dbReference type="EMBL" id="KAF2157155.1"/>
    </source>
</evidence>
<accession>A0A9P4MJH5</accession>
<feature type="domain" description="Aminotransferase class V" evidence="1">
    <location>
        <begin position="22"/>
        <end position="283"/>
    </location>
</feature>
<proteinExistence type="predicted"/>
<dbReference type="PANTHER" id="PTHR43586:SF21">
    <property type="entry name" value="PYRIDOXAL PHOSPHATE (PLP)-DEPENDENT ASPARTATE AMINOTRANSFERASE SUPERFAMILY"/>
    <property type="match status" value="1"/>
</dbReference>
<dbReference type="InterPro" id="IPR015421">
    <property type="entry name" value="PyrdxlP-dep_Trfase_major"/>
</dbReference>
<dbReference type="GO" id="GO:0016740">
    <property type="term" value="F:transferase activity"/>
    <property type="evidence" value="ECO:0007669"/>
    <property type="project" value="UniProtKB-KW"/>
</dbReference>
<dbReference type="AlphaFoldDB" id="A0A9P4MJH5"/>
<organism evidence="2 3">
    <name type="scientific">Myriangium duriaei CBS 260.36</name>
    <dbReference type="NCBI Taxonomy" id="1168546"/>
    <lineage>
        <taxon>Eukaryota</taxon>
        <taxon>Fungi</taxon>
        <taxon>Dikarya</taxon>
        <taxon>Ascomycota</taxon>
        <taxon>Pezizomycotina</taxon>
        <taxon>Dothideomycetes</taxon>
        <taxon>Dothideomycetidae</taxon>
        <taxon>Myriangiales</taxon>
        <taxon>Myriangiaceae</taxon>
        <taxon>Myriangium</taxon>
    </lineage>
</organism>
<name>A0A9P4MJH5_9PEZI</name>
<evidence type="ECO:0000313" key="3">
    <source>
        <dbReference type="Proteomes" id="UP000799439"/>
    </source>
</evidence>